<comment type="caution">
    <text evidence="4">The sequence shown here is derived from an EMBL/GenBank/DDBJ whole genome shotgun (WGS) entry which is preliminary data.</text>
</comment>
<proteinExistence type="predicted"/>
<dbReference type="Gramene" id="OMO80690">
    <property type="protein sequence ID" value="OMO80690"/>
    <property type="gene ID" value="CCACVL1_12816"/>
</dbReference>
<reference evidence="4 5" key="1">
    <citation type="submission" date="2013-09" db="EMBL/GenBank/DDBJ databases">
        <title>Corchorus capsularis genome sequencing.</title>
        <authorList>
            <person name="Alam M."/>
            <person name="Haque M.S."/>
            <person name="Islam M.S."/>
            <person name="Emdad E.M."/>
            <person name="Islam M.M."/>
            <person name="Ahmed B."/>
            <person name="Halim A."/>
            <person name="Hossen Q.M.M."/>
            <person name="Hossain M.Z."/>
            <person name="Ahmed R."/>
            <person name="Khan M.M."/>
            <person name="Islam R."/>
            <person name="Rashid M.M."/>
            <person name="Khan S.A."/>
            <person name="Rahman M.S."/>
            <person name="Alam M."/>
        </authorList>
    </citation>
    <scope>NUCLEOTIDE SEQUENCE [LARGE SCALE GENOMIC DNA]</scope>
    <source>
        <strain evidence="5">cv. CVL-1</strain>
        <tissue evidence="4">Whole seedling</tissue>
    </source>
</reference>
<feature type="compositionally biased region" description="Polar residues" evidence="2">
    <location>
        <begin position="330"/>
        <end position="384"/>
    </location>
</feature>
<evidence type="ECO:0000313" key="5">
    <source>
        <dbReference type="Proteomes" id="UP000188268"/>
    </source>
</evidence>
<keyword evidence="1" id="KW-0862">Zinc</keyword>
<dbReference type="InterPro" id="IPR040256">
    <property type="entry name" value="At4g02000-like"/>
</dbReference>
<keyword evidence="5" id="KW-1185">Reference proteome</keyword>
<feature type="domain" description="CCHC-type" evidence="3">
    <location>
        <begin position="204"/>
        <end position="219"/>
    </location>
</feature>
<keyword evidence="1" id="KW-0479">Metal-binding</keyword>
<accession>A0A1R3IDQ8</accession>
<dbReference type="GO" id="GO:0008270">
    <property type="term" value="F:zinc ion binding"/>
    <property type="evidence" value="ECO:0007669"/>
    <property type="project" value="UniProtKB-KW"/>
</dbReference>
<dbReference type="Proteomes" id="UP000188268">
    <property type="component" value="Unassembled WGS sequence"/>
</dbReference>
<dbReference type="PANTHER" id="PTHR31286">
    <property type="entry name" value="GLYCINE-RICH CELL WALL STRUCTURAL PROTEIN 1.8-LIKE"/>
    <property type="match status" value="1"/>
</dbReference>
<dbReference type="EMBL" id="AWWV01010265">
    <property type="protein sequence ID" value="OMO80690.1"/>
    <property type="molecule type" value="Genomic_DNA"/>
</dbReference>
<feature type="compositionally biased region" description="Polar residues" evidence="2">
    <location>
        <begin position="395"/>
        <end position="404"/>
    </location>
</feature>
<dbReference type="Pfam" id="PF14392">
    <property type="entry name" value="zf-CCHC_4"/>
    <property type="match status" value="1"/>
</dbReference>
<organism evidence="4 5">
    <name type="scientific">Corchorus capsularis</name>
    <name type="common">Jute</name>
    <dbReference type="NCBI Taxonomy" id="210143"/>
    <lineage>
        <taxon>Eukaryota</taxon>
        <taxon>Viridiplantae</taxon>
        <taxon>Streptophyta</taxon>
        <taxon>Embryophyta</taxon>
        <taxon>Tracheophyta</taxon>
        <taxon>Spermatophyta</taxon>
        <taxon>Magnoliopsida</taxon>
        <taxon>eudicotyledons</taxon>
        <taxon>Gunneridae</taxon>
        <taxon>Pentapetalae</taxon>
        <taxon>rosids</taxon>
        <taxon>malvids</taxon>
        <taxon>Malvales</taxon>
        <taxon>Malvaceae</taxon>
        <taxon>Grewioideae</taxon>
        <taxon>Apeibeae</taxon>
        <taxon>Corchorus</taxon>
    </lineage>
</organism>
<dbReference type="OMA" id="ARCIWAD"/>
<evidence type="ECO:0000313" key="4">
    <source>
        <dbReference type="EMBL" id="OMO80690.1"/>
    </source>
</evidence>
<dbReference type="InterPro" id="IPR001878">
    <property type="entry name" value="Znf_CCHC"/>
</dbReference>
<evidence type="ECO:0000256" key="2">
    <source>
        <dbReference type="SAM" id="MobiDB-lite"/>
    </source>
</evidence>
<dbReference type="STRING" id="210143.A0A1R3IDQ8"/>
<evidence type="ECO:0000256" key="1">
    <source>
        <dbReference type="PROSITE-ProRule" id="PRU00047"/>
    </source>
</evidence>
<feature type="region of interest" description="Disordered" evidence="2">
    <location>
        <begin position="328"/>
        <end position="404"/>
    </location>
</feature>
<dbReference type="PROSITE" id="PS50158">
    <property type="entry name" value="ZF_CCHC"/>
    <property type="match status" value="1"/>
</dbReference>
<protein>
    <recommendedName>
        <fullName evidence="3">CCHC-type domain-containing protein</fullName>
    </recommendedName>
</protein>
<dbReference type="InterPro" id="IPR025836">
    <property type="entry name" value="Zn_knuckle_CX2CX4HX4C"/>
</dbReference>
<dbReference type="PANTHER" id="PTHR31286:SF178">
    <property type="entry name" value="DUF4283 DOMAIN-CONTAINING PROTEIN"/>
    <property type="match status" value="1"/>
</dbReference>
<keyword evidence="1" id="KW-0863">Zinc-finger</keyword>
<sequence length="503" mass="55989">MTVEGNLQQGVMEEDLIVDLDIDRDSVRESTQFSLIEKVISDRNLNKNGAMGVLQSIWPLKVLRKVFDLGPNLCGFSFVDQRSMEFALHNGPWTVMGHHLCLKRWDTSLAVGEIKFEEVNFWTQVHNLPLEYLTSSNARKIGVQLGKVVEIEDPDWIRGYGMAFLRVKIAVDIHKSLVGRFKVPRGNGDFVTAEVKYERLGDFCYRCGMLGHSDKHCEQSGHSLSLGKYGPWMRAAPIRGGPRTEVRPETFTDNSIPDLSLRRLESDCNNRRERPEIFIREISNVASQELYTMEKGESSGGHSDNLTDYNIEKGVEELPCDSYIEEEDPLSTQIQSQTVPKTPTKQLHASPKISHSPSAKSPFKHSNLSLSSSPETTTISQSITPKKRSKEPPIANNSQNSVSNDCLTLASPSKKQQILKDISNSYSDVSFPSSQTHIPHHSKVIKSINFFSTALNTLSSPVIVIPTNTSTEYMVELPPEEECLSGDPANLSSDSACSGMVSS</sequence>
<dbReference type="AlphaFoldDB" id="A0A1R3IDQ8"/>
<dbReference type="GO" id="GO:0003676">
    <property type="term" value="F:nucleic acid binding"/>
    <property type="evidence" value="ECO:0007669"/>
    <property type="project" value="InterPro"/>
</dbReference>
<dbReference type="OrthoDB" id="994464at2759"/>
<evidence type="ECO:0000259" key="3">
    <source>
        <dbReference type="PROSITE" id="PS50158"/>
    </source>
</evidence>
<name>A0A1R3IDQ8_COCAP</name>
<gene>
    <name evidence="4" type="ORF">CCACVL1_12816</name>
</gene>